<evidence type="ECO:0000259" key="1">
    <source>
        <dbReference type="Pfam" id="PF08241"/>
    </source>
</evidence>
<name>D4YNC7_9MICO</name>
<dbReference type="AlphaFoldDB" id="D4YNC7"/>
<sequence>MAQALNARGLIVKAIDACNDVLAIARRREHGIRWVHGDVMIHDFGEQQFDLVTAVATVHHLPDCEGVLERLRSLVSPGGKLVILGLARSASPVDFVYDVVGAVQHRFYTTL</sequence>
<evidence type="ECO:0000313" key="2">
    <source>
        <dbReference type="EMBL" id="EFG47173.1"/>
    </source>
</evidence>
<proteinExistence type="predicted"/>
<feature type="non-terminal residue" evidence="2">
    <location>
        <position position="111"/>
    </location>
</feature>
<dbReference type="InterPro" id="IPR013216">
    <property type="entry name" value="Methyltransf_11"/>
</dbReference>
<keyword evidence="3" id="KW-1185">Reference proteome</keyword>
<keyword evidence="2" id="KW-0808">Transferase</keyword>
<feature type="domain" description="Methyltransferase type 11" evidence="1">
    <location>
        <begin position="2"/>
        <end position="83"/>
    </location>
</feature>
<dbReference type="Proteomes" id="UP000005714">
    <property type="component" value="Unassembled WGS sequence"/>
</dbReference>
<accession>D4YNC7</accession>
<dbReference type="STRING" id="585530.HMPREF0183_1437"/>
<comment type="caution">
    <text evidence="2">The sequence shown here is derived from an EMBL/GenBank/DDBJ whole genome shotgun (WGS) entry which is preliminary data.</text>
</comment>
<dbReference type="CDD" id="cd02440">
    <property type="entry name" value="AdoMet_MTases"/>
    <property type="match status" value="1"/>
</dbReference>
<dbReference type="GO" id="GO:0032259">
    <property type="term" value="P:methylation"/>
    <property type="evidence" value="ECO:0007669"/>
    <property type="project" value="UniProtKB-KW"/>
</dbReference>
<dbReference type="Gene3D" id="3.40.50.150">
    <property type="entry name" value="Vaccinia Virus protein VP39"/>
    <property type="match status" value="1"/>
</dbReference>
<dbReference type="Pfam" id="PF08241">
    <property type="entry name" value="Methyltransf_11"/>
    <property type="match status" value="1"/>
</dbReference>
<dbReference type="EMBL" id="ADNU01000043">
    <property type="protein sequence ID" value="EFG47173.1"/>
    <property type="molecule type" value="Genomic_DNA"/>
</dbReference>
<dbReference type="GO" id="GO:0008757">
    <property type="term" value="F:S-adenosylmethionine-dependent methyltransferase activity"/>
    <property type="evidence" value="ECO:0007669"/>
    <property type="project" value="InterPro"/>
</dbReference>
<dbReference type="InterPro" id="IPR029063">
    <property type="entry name" value="SAM-dependent_MTases_sf"/>
</dbReference>
<reference evidence="2 3" key="1">
    <citation type="submission" date="2010-04" db="EMBL/GenBank/DDBJ databases">
        <authorList>
            <person name="Qin X."/>
            <person name="Bachman B."/>
            <person name="Battles P."/>
            <person name="Bell A."/>
            <person name="Bess C."/>
            <person name="Bickham C."/>
            <person name="Chaboub L."/>
            <person name="Chen D."/>
            <person name="Coyle M."/>
            <person name="Deiros D.R."/>
            <person name="Dinh H."/>
            <person name="Forbes L."/>
            <person name="Fowler G."/>
            <person name="Francisco L."/>
            <person name="Fu Q."/>
            <person name="Gubbala S."/>
            <person name="Hale W."/>
            <person name="Han Y."/>
            <person name="Hemphill L."/>
            <person name="Highlander S.K."/>
            <person name="Hirani K."/>
            <person name="Hogues M."/>
            <person name="Jackson L."/>
            <person name="Jakkamsetti A."/>
            <person name="Javaid M."/>
            <person name="Jiang H."/>
            <person name="Korchina V."/>
            <person name="Kovar C."/>
            <person name="Lara F."/>
            <person name="Lee S."/>
            <person name="Mata R."/>
            <person name="Mathew T."/>
            <person name="Moen C."/>
            <person name="Morales K."/>
            <person name="Munidasa M."/>
            <person name="Nazareth L."/>
            <person name="Ngo R."/>
            <person name="Nguyen L."/>
            <person name="Okwuonu G."/>
            <person name="Ongeri F."/>
            <person name="Patil S."/>
            <person name="Petrosino J."/>
            <person name="Pham C."/>
            <person name="Pham P."/>
            <person name="Pu L.-L."/>
            <person name="Puazo M."/>
            <person name="Raj R."/>
            <person name="Reid J."/>
            <person name="Rouhana J."/>
            <person name="Saada N."/>
            <person name="Shang Y."/>
            <person name="Simmons D."/>
            <person name="Thornton R."/>
            <person name="Warren J."/>
            <person name="Weissenberger G."/>
            <person name="Zhang J."/>
            <person name="Zhang L."/>
            <person name="Zhou C."/>
            <person name="Zhu D."/>
            <person name="Muzny D."/>
            <person name="Worley K."/>
            <person name="Gibbs R."/>
        </authorList>
    </citation>
    <scope>NUCLEOTIDE SEQUENCE [LARGE SCALE GENOMIC DNA]</scope>
    <source>
        <strain evidence="2 3">ATCC 49030</strain>
    </source>
</reference>
<dbReference type="eggNOG" id="COG2226">
    <property type="taxonomic scope" value="Bacteria"/>
</dbReference>
<organism evidence="2 3">
    <name type="scientific">Brevibacterium mcbrellneri ATCC 49030</name>
    <dbReference type="NCBI Taxonomy" id="585530"/>
    <lineage>
        <taxon>Bacteria</taxon>
        <taxon>Bacillati</taxon>
        <taxon>Actinomycetota</taxon>
        <taxon>Actinomycetes</taxon>
        <taxon>Micrococcales</taxon>
        <taxon>Brevibacteriaceae</taxon>
        <taxon>Brevibacterium</taxon>
    </lineage>
</organism>
<evidence type="ECO:0000313" key="3">
    <source>
        <dbReference type="Proteomes" id="UP000005714"/>
    </source>
</evidence>
<protein>
    <submittedName>
        <fullName evidence="2">Methyltransferase domain protein</fullName>
    </submittedName>
</protein>
<gene>
    <name evidence="2" type="ORF">HMPREF0183_1437</name>
</gene>
<keyword evidence="2" id="KW-0489">Methyltransferase</keyword>
<dbReference type="SUPFAM" id="SSF53335">
    <property type="entry name" value="S-adenosyl-L-methionine-dependent methyltransferases"/>
    <property type="match status" value="1"/>
</dbReference>